<evidence type="ECO:0000259" key="3">
    <source>
        <dbReference type="SMART" id="SM00385"/>
    </source>
</evidence>
<dbReference type="Pfam" id="PF00134">
    <property type="entry name" value="Cyclin_N"/>
    <property type="match status" value="1"/>
</dbReference>
<accession>A0AAF5DED8</accession>
<keyword evidence="4" id="KW-1185">Reference proteome</keyword>
<evidence type="ECO:0000256" key="1">
    <source>
        <dbReference type="RuleBase" id="RU000383"/>
    </source>
</evidence>
<feature type="region of interest" description="Disordered" evidence="2">
    <location>
        <begin position="327"/>
        <end position="369"/>
    </location>
</feature>
<dbReference type="PANTHER" id="PTHR10177">
    <property type="entry name" value="CYCLINS"/>
    <property type="match status" value="1"/>
</dbReference>
<protein>
    <submittedName>
        <fullName evidence="5">Translocon-associated protein subunit alpha</fullName>
    </submittedName>
</protein>
<organism evidence="4 5">
    <name type="scientific">Strongyloides stercoralis</name>
    <name type="common">Threadworm</name>
    <dbReference type="NCBI Taxonomy" id="6248"/>
    <lineage>
        <taxon>Eukaryota</taxon>
        <taxon>Metazoa</taxon>
        <taxon>Ecdysozoa</taxon>
        <taxon>Nematoda</taxon>
        <taxon>Chromadorea</taxon>
        <taxon>Rhabditida</taxon>
        <taxon>Tylenchina</taxon>
        <taxon>Panagrolaimomorpha</taxon>
        <taxon>Strongyloidoidea</taxon>
        <taxon>Strongyloididae</taxon>
        <taxon>Strongyloides</taxon>
    </lineage>
</organism>
<dbReference type="InterPro" id="IPR036915">
    <property type="entry name" value="Cyclin-like_sf"/>
</dbReference>
<dbReference type="WBParaSite" id="TCONS_00011067.p1">
    <property type="protein sequence ID" value="TCONS_00011067.p1"/>
    <property type="gene ID" value="XLOC_005070"/>
</dbReference>
<sequence length="539" mass="62007">WRMPSASDFSRTNSNSNTNIPPKSSRKRRSEVQSPEQQSNKSELTKEVILANIKEEDKTSNSPITCRNIKRRKEEGEKEIADDLKCEEEFNECDSPSQGIMLRNTGKETVSGKNNSSGDKVIGNFDDEDSPFSFVGSSHCYNIEYNVSPDVSSRNPNTVHPPEFYYYGNSHDVIDLMYKKSEVYPRAYVTGKPMSTEIIPRHRLAIFCWLMEVAYEEQQSRITYHLAVNFFDRVLSSAEIKPTVYQLVAGACLKLASKIEEVIPLSGENLVSKCNDAFTLKQLIKMETIVTHTLDFSMNPLTTLHFIDFYFRVISFTCDMQSCITPTNSESPLQRDNDDSSILTKKNSVDNSPISSPSSSQSHTSLSDGNKLSESTDYFLFSESPIVLQDELINYYISSAAMADFIILTSPYMCYDPSKLAAAILYAQFSDFDGYLNFSKYKREDIEEEYLYIKPFFEQIDRIVEEYKVKYDFLVEQAQKSLEGSNRNETTEDYKYRIQTSSYIYMELLNNPILKDHVEKYQNKLLYTSNNQEYYLFKC</sequence>
<dbReference type="Proteomes" id="UP000035681">
    <property type="component" value="Unplaced"/>
</dbReference>
<feature type="compositionally biased region" description="Low complexity" evidence="2">
    <location>
        <begin position="349"/>
        <end position="367"/>
    </location>
</feature>
<keyword evidence="1" id="KW-0195">Cyclin</keyword>
<dbReference type="AlphaFoldDB" id="A0AAF5DED8"/>
<dbReference type="SMART" id="SM00385">
    <property type="entry name" value="CYCLIN"/>
    <property type="match status" value="1"/>
</dbReference>
<evidence type="ECO:0000313" key="5">
    <source>
        <dbReference type="WBParaSite" id="TCONS_00011067.p1"/>
    </source>
</evidence>
<dbReference type="InterPro" id="IPR039361">
    <property type="entry name" value="Cyclin"/>
</dbReference>
<name>A0AAF5DED8_STRER</name>
<dbReference type="Gene3D" id="1.10.472.10">
    <property type="entry name" value="Cyclin-like"/>
    <property type="match status" value="2"/>
</dbReference>
<dbReference type="InterPro" id="IPR006671">
    <property type="entry name" value="Cyclin_N"/>
</dbReference>
<proteinExistence type="inferred from homology"/>
<feature type="region of interest" description="Disordered" evidence="2">
    <location>
        <begin position="1"/>
        <end position="46"/>
    </location>
</feature>
<comment type="similarity">
    <text evidence="1">Belongs to the cyclin family.</text>
</comment>
<evidence type="ECO:0000313" key="4">
    <source>
        <dbReference type="Proteomes" id="UP000035681"/>
    </source>
</evidence>
<feature type="compositionally biased region" description="Polar residues" evidence="2">
    <location>
        <begin position="32"/>
        <end position="42"/>
    </location>
</feature>
<dbReference type="InterPro" id="IPR013763">
    <property type="entry name" value="Cyclin-like_dom"/>
</dbReference>
<dbReference type="SUPFAM" id="SSF47954">
    <property type="entry name" value="Cyclin-like"/>
    <property type="match status" value="2"/>
</dbReference>
<feature type="compositionally biased region" description="Polar residues" evidence="2">
    <location>
        <begin position="7"/>
        <end position="22"/>
    </location>
</feature>
<evidence type="ECO:0000256" key="2">
    <source>
        <dbReference type="SAM" id="MobiDB-lite"/>
    </source>
</evidence>
<reference evidence="5" key="1">
    <citation type="submission" date="2024-02" db="UniProtKB">
        <authorList>
            <consortium name="WormBaseParasite"/>
        </authorList>
    </citation>
    <scope>IDENTIFICATION</scope>
</reference>
<feature type="domain" description="Cyclin-like" evidence="3">
    <location>
        <begin position="208"/>
        <end position="292"/>
    </location>
</feature>